<keyword evidence="3" id="KW-0001">2Fe-2S</keyword>
<evidence type="ECO:0000256" key="5">
    <source>
        <dbReference type="ARBA" id="ARBA00022946"/>
    </source>
</evidence>
<feature type="domain" description="Glutaredoxin" evidence="10">
    <location>
        <begin position="88"/>
        <end position="152"/>
    </location>
</feature>
<dbReference type="AlphaFoldDB" id="A0A8J5V0K7"/>
<dbReference type="PANTHER" id="PTHR10293">
    <property type="entry name" value="GLUTAREDOXIN FAMILY MEMBER"/>
    <property type="match status" value="1"/>
</dbReference>
<keyword evidence="8" id="KW-0676">Redox-active center</keyword>
<evidence type="ECO:0000256" key="8">
    <source>
        <dbReference type="ARBA" id="ARBA00023284"/>
    </source>
</evidence>
<keyword evidence="4" id="KW-0479">Metal-binding</keyword>
<evidence type="ECO:0000313" key="11">
    <source>
        <dbReference type="EMBL" id="KAG8053267.1"/>
    </source>
</evidence>
<evidence type="ECO:0000256" key="1">
    <source>
        <dbReference type="ARBA" id="ARBA00002426"/>
    </source>
</evidence>
<dbReference type="InterPro" id="IPR033658">
    <property type="entry name" value="GRX_PICOT-like"/>
</dbReference>
<dbReference type="FunFam" id="3.40.30.10:FF:000005">
    <property type="entry name" value="Glutaredoxin 5"/>
    <property type="match status" value="1"/>
</dbReference>
<dbReference type="GO" id="GO:0046872">
    <property type="term" value="F:metal ion binding"/>
    <property type="evidence" value="ECO:0007669"/>
    <property type="project" value="UniProtKB-KW"/>
</dbReference>
<name>A0A8J5V0K7_ZIZPA</name>
<keyword evidence="5" id="KW-0809">Transit peptide</keyword>
<comment type="similarity">
    <text evidence="2">Belongs to the glutaredoxin family. CGFS subfamily.</text>
</comment>
<gene>
    <name evidence="11" type="ORF">GUJ93_ZPchr0001g30967</name>
</gene>
<evidence type="ECO:0000256" key="9">
    <source>
        <dbReference type="SAM" id="MobiDB-lite"/>
    </source>
</evidence>
<keyword evidence="6" id="KW-0408">Iron</keyword>
<dbReference type="GO" id="GO:0051537">
    <property type="term" value="F:2 iron, 2 sulfur cluster binding"/>
    <property type="evidence" value="ECO:0007669"/>
    <property type="project" value="UniProtKB-KW"/>
</dbReference>
<keyword evidence="12" id="KW-1185">Reference proteome</keyword>
<evidence type="ECO:0000256" key="2">
    <source>
        <dbReference type="ARBA" id="ARBA00008983"/>
    </source>
</evidence>
<feature type="compositionally biased region" description="Polar residues" evidence="9">
    <location>
        <begin position="63"/>
        <end position="72"/>
    </location>
</feature>
<reference evidence="11" key="1">
    <citation type="journal article" date="2021" name="bioRxiv">
        <title>Whole Genome Assembly and Annotation of Northern Wild Rice, Zizania palustris L., Supports a Whole Genome Duplication in the Zizania Genus.</title>
        <authorList>
            <person name="Haas M."/>
            <person name="Kono T."/>
            <person name="Macchietto M."/>
            <person name="Millas R."/>
            <person name="McGilp L."/>
            <person name="Shao M."/>
            <person name="Duquette J."/>
            <person name="Hirsch C.N."/>
            <person name="Kimball J."/>
        </authorList>
    </citation>
    <scope>NUCLEOTIDE SEQUENCE</scope>
    <source>
        <tissue evidence="11">Fresh leaf tissue</tissue>
    </source>
</reference>
<dbReference type="EMBL" id="JAAALK010000288">
    <property type="protein sequence ID" value="KAG8053267.1"/>
    <property type="molecule type" value="Genomic_DNA"/>
</dbReference>
<protein>
    <recommendedName>
        <fullName evidence="10">Glutaredoxin domain-containing protein</fullName>
    </recommendedName>
</protein>
<dbReference type="PANTHER" id="PTHR10293:SF16">
    <property type="entry name" value="GLUTAREDOXIN-RELATED PROTEIN 5, MITOCHONDRIAL"/>
    <property type="match status" value="1"/>
</dbReference>
<dbReference type="OrthoDB" id="415696at2759"/>
<evidence type="ECO:0000313" key="12">
    <source>
        <dbReference type="Proteomes" id="UP000729402"/>
    </source>
</evidence>
<dbReference type="InterPro" id="IPR002109">
    <property type="entry name" value="Glutaredoxin"/>
</dbReference>
<evidence type="ECO:0000256" key="4">
    <source>
        <dbReference type="ARBA" id="ARBA00022723"/>
    </source>
</evidence>
<sequence length="200" mass="21641">MARLVSTALVRGLVRSCRAPSAAAVSQSAFQQFMNYSSGIGHSNANGGSSSTGVAADPDTHQDFQPTSKSPSMSFNDIVSQDIKENPVLIYMKGYPDAPRCGFSALAVKVLQRYDVPISARDILGDPKLKESVKAHTNWPTFPQIFIKGEFVGGSDIILDMHQKGQLKDVLGDIAPRVSKAMPHEEDNKLSMGLLFDLVM</sequence>
<dbReference type="Pfam" id="PF00462">
    <property type="entry name" value="Glutaredoxin"/>
    <property type="match status" value="1"/>
</dbReference>
<dbReference type="GO" id="GO:0005759">
    <property type="term" value="C:mitochondrial matrix"/>
    <property type="evidence" value="ECO:0007669"/>
    <property type="project" value="TreeGrafter"/>
</dbReference>
<keyword evidence="7" id="KW-0411">Iron-sulfur</keyword>
<dbReference type="Proteomes" id="UP000729402">
    <property type="component" value="Unassembled WGS sequence"/>
</dbReference>
<evidence type="ECO:0000256" key="6">
    <source>
        <dbReference type="ARBA" id="ARBA00023004"/>
    </source>
</evidence>
<dbReference type="InterPro" id="IPR004480">
    <property type="entry name" value="Monothiol_GRX-rel"/>
</dbReference>
<comment type="caution">
    <text evidence="11">The sequence shown here is derived from an EMBL/GenBank/DDBJ whole genome shotgun (WGS) entry which is preliminary data.</text>
</comment>
<reference evidence="11" key="2">
    <citation type="submission" date="2021-02" db="EMBL/GenBank/DDBJ databases">
        <authorList>
            <person name="Kimball J.A."/>
            <person name="Haas M.W."/>
            <person name="Macchietto M."/>
            <person name="Kono T."/>
            <person name="Duquette J."/>
            <person name="Shao M."/>
        </authorList>
    </citation>
    <scope>NUCLEOTIDE SEQUENCE</scope>
    <source>
        <tissue evidence="11">Fresh leaf tissue</tissue>
    </source>
</reference>
<organism evidence="11 12">
    <name type="scientific">Zizania palustris</name>
    <name type="common">Northern wild rice</name>
    <dbReference type="NCBI Taxonomy" id="103762"/>
    <lineage>
        <taxon>Eukaryota</taxon>
        <taxon>Viridiplantae</taxon>
        <taxon>Streptophyta</taxon>
        <taxon>Embryophyta</taxon>
        <taxon>Tracheophyta</taxon>
        <taxon>Spermatophyta</taxon>
        <taxon>Magnoliopsida</taxon>
        <taxon>Liliopsida</taxon>
        <taxon>Poales</taxon>
        <taxon>Poaceae</taxon>
        <taxon>BOP clade</taxon>
        <taxon>Oryzoideae</taxon>
        <taxon>Oryzeae</taxon>
        <taxon>Zizaniinae</taxon>
        <taxon>Zizania</taxon>
    </lineage>
</organism>
<dbReference type="NCBIfam" id="TIGR00365">
    <property type="entry name" value="Grx4 family monothiol glutaredoxin"/>
    <property type="match status" value="1"/>
</dbReference>
<evidence type="ECO:0000256" key="3">
    <source>
        <dbReference type="ARBA" id="ARBA00022714"/>
    </source>
</evidence>
<feature type="region of interest" description="Disordered" evidence="9">
    <location>
        <begin position="44"/>
        <end position="72"/>
    </location>
</feature>
<dbReference type="CDD" id="cd03028">
    <property type="entry name" value="GRX_PICOT_like"/>
    <property type="match status" value="1"/>
</dbReference>
<accession>A0A8J5V0K7</accession>
<feature type="compositionally biased region" description="Polar residues" evidence="9">
    <location>
        <begin position="44"/>
        <end position="53"/>
    </location>
</feature>
<comment type="function">
    <text evidence="1">May only reduce GSH-thiol disulfides, but not protein disulfides.</text>
</comment>
<evidence type="ECO:0000259" key="10">
    <source>
        <dbReference type="Pfam" id="PF00462"/>
    </source>
</evidence>
<proteinExistence type="inferred from homology"/>
<dbReference type="PROSITE" id="PS51354">
    <property type="entry name" value="GLUTAREDOXIN_2"/>
    <property type="match status" value="1"/>
</dbReference>
<evidence type="ECO:0000256" key="7">
    <source>
        <dbReference type="ARBA" id="ARBA00023014"/>
    </source>
</evidence>